<dbReference type="EMBL" id="BAABDH010000039">
    <property type="protein sequence ID" value="GAA3937251.1"/>
    <property type="molecule type" value="Genomic_DNA"/>
</dbReference>
<comment type="caution">
    <text evidence="10">The sequence shown here is derived from an EMBL/GenBank/DDBJ whole genome shotgun (WGS) entry which is preliminary data.</text>
</comment>
<evidence type="ECO:0000256" key="5">
    <source>
        <dbReference type="ARBA" id="ARBA00022692"/>
    </source>
</evidence>
<protein>
    <recommendedName>
        <fullName evidence="9">Glycosyltransferase RgtA/B/C/D-like domain-containing protein</fullName>
    </recommendedName>
</protein>
<keyword evidence="2" id="KW-1003">Cell membrane</keyword>
<dbReference type="PANTHER" id="PTHR33908:SF11">
    <property type="entry name" value="MEMBRANE PROTEIN"/>
    <property type="match status" value="1"/>
</dbReference>
<feature type="transmembrane region" description="Helical" evidence="8">
    <location>
        <begin position="384"/>
        <end position="407"/>
    </location>
</feature>
<evidence type="ECO:0000256" key="7">
    <source>
        <dbReference type="ARBA" id="ARBA00023136"/>
    </source>
</evidence>
<feature type="transmembrane region" description="Helical" evidence="8">
    <location>
        <begin position="171"/>
        <end position="188"/>
    </location>
</feature>
<keyword evidence="5 8" id="KW-0812">Transmembrane</keyword>
<dbReference type="PANTHER" id="PTHR33908">
    <property type="entry name" value="MANNOSYLTRANSFERASE YKCB-RELATED"/>
    <property type="match status" value="1"/>
</dbReference>
<evidence type="ECO:0000256" key="4">
    <source>
        <dbReference type="ARBA" id="ARBA00022679"/>
    </source>
</evidence>
<organism evidence="10 11">
    <name type="scientific">Hymenobacter algoricola</name>
    <dbReference type="NCBI Taxonomy" id="486267"/>
    <lineage>
        <taxon>Bacteria</taxon>
        <taxon>Pseudomonadati</taxon>
        <taxon>Bacteroidota</taxon>
        <taxon>Cytophagia</taxon>
        <taxon>Cytophagales</taxon>
        <taxon>Hymenobacteraceae</taxon>
        <taxon>Hymenobacter</taxon>
    </lineage>
</organism>
<feature type="transmembrane region" description="Helical" evidence="8">
    <location>
        <begin position="312"/>
        <end position="337"/>
    </location>
</feature>
<proteinExistence type="predicted"/>
<evidence type="ECO:0000256" key="2">
    <source>
        <dbReference type="ARBA" id="ARBA00022475"/>
    </source>
</evidence>
<feature type="transmembrane region" description="Helical" evidence="8">
    <location>
        <begin position="115"/>
        <end position="134"/>
    </location>
</feature>
<accession>A0ABP7N5M4</accession>
<keyword evidence="6 8" id="KW-1133">Transmembrane helix</keyword>
<reference evidence="11" key="1">
    <citation type="journal article" date="2019" name="Int. J. Syst. Evol. Microbiol.">
        <title>The Global Catalogue of Microorganisms (GCM) 10K type strain sequencing project: providing services to taxonomists for standard genome sequencing and annotation.</title>
        <authorList>
            <consortium name="The Broad Institute Genomics Platform"/>
            <consortium name="The Broad Institute Genome Sequencing Center for Infectious Disease"/>
            <person name="Wu L."/>
            <person name="Ma J."/>
        </authorList>
    </citation>
    <scope>NUCLEOTIDE SEQUENCE [LARGE SCALE GENOMIC DNA]</scope>
    <source>
        <strain evidence="11">JCM 17214</strain>
    </source>
</reference>
<dbReference type="InterPro" id="IPR038731">
    <property type="entry name" value="RgtA/B/C-like"/>
</dbReference>
<keyword evidence="4" id="KW-0808">Transferase</keyword>
<comment type="subcellular location">
    <subcellularLocation>
        <location evidence="1">Cell membrane</location>
        <topology evidence="1">Multi-pass membrane protein</topology>
    </subcellularLocation>
</comment>
<feature type="transmembrane region" description="Helical" evidence="8">
    <location>
        <begin position="209"/>
        <end position="230"/>
    </location>
</feature>
<evidence type="ECO:0000256" key="6">
    <source>
        <dbReference type="ARBA" id="ARBA00022989"/>
    </source>
</evidence>
<feature type="transmembrane region" description="Helical" evidence="8">
    <location>
        <begin position="23"/>
        <end position="39"/>
    </location>
</feature>
<feature type="transmembrane region" description="Helical" evidence="8">
    <location>
        <begin position="250"/>
        <end position="269"/>
    </location>
</feature>
<sequence length="554" mass="62506">MALPTTSVPLLLRLAAGCTRQRVVPAFFGLLTLLGLLLHRDFGVSWDEPTDHLNGIVNAKYIGQQLAPELARRQATYATIPELANYHDNDHGVAFEIPVTLLSFVFTPGDSRPYYLMRHLLIFFTFLGGTWALYNIGRIWLRDWRFGLAAAALLVLSPRFFVEAFTNGKDIVFMAFFTLAMYTLVRLLRRPTPGRAVGHGIATALAIDVRILALMLLAFTLVMVMLELLPRPAAAADPAEPAARVSPARWLLLLLLYIGVTVVGVIIGWPHLWEAPLTNFLHAFASLSHYDWPFSNLYFGRLIPGATPVWHYLPVWIIITTPVAYTLASLIGLGAWVTRAFRLGLAGLHTLAGRLDWLIAGWLLGPLLVIIVLHSVVYDSWRHVYFVYPALLLLAARGLQVLTTALARRSVGRTVALTFLVLAALELGRTVTHMVRTHPHEHVYFSFLPAATVERLFDRDYWCLSFRKGAEWILAHDADPQISINVERHYPLYANLQILPAADRARLHFVPRNRARYFMTTYRWHPQSFRDSLGPEVHAIYAGDIKILSVFRMR</sequence>
<evidence type="ECO:0000313" key="10">
    <source>
        <dbReference type="EMBL" id="GAA3937251.1"/>
    </source>
</evidence>
<dbReference type="Proteomes" id="UP001499909">
    <property type="component" value="Unassembled WGS sequence"/>
</dbReference>
<dbReference type="InterPro" id="IPR050297">
    <property type="entry name" value="LipidA_mod_glycosyltrf_83"/>
</dbReference>
<gene>
    <name evidence="10" type="ORF">GCM10022406_21700</name>
</gene>
<keyword evidence="3" id="KW-0328">Glycosyltransferase</keyword>
<keyword evidence="7 8" id="KW-0472">Membrane</keyword>
<keyword evidence="11" id="KW-1185">Reference proteome</keyword>
<evidence type="ECO:0000256" key="3">
    <source>
        <dbReference type="ARBA" id="ARBA00022676"/>
    </source>
</evidence>
<evidence type="ECO:0000256" key="8">
    <source>
        <dbReference type="SAM" id="Phobius"/>
    </source>
</evidence>
<feature type="transmembrane region" description="Helical" evidence="8">
    <location>
        <begin position="146"/>
        <end position="165"/>
    </location>
</feature>
<evidence type="ECO:0000313" key="11">
    <source>
        <dbReference type="Proteomes" id="UP001499909"/>
    </source>
</evidence>
<evidence type="ECO:0000259" key="9">
    <source>
        <dbReference type="Pfam" id="PF13231"/>
    </source>
</evidence>
<feature type="domain" description="Glycosyltransferase RgtA/B/C/D-like" evidence="9">
    <location>
        <begin position="129"/>
        <end position="225"/>
    </location>
</feature>
<evidence type="ECO:0000256" key="1">
    <source>
        <dbReference type="ARBA" id="ARBA00004651"/>
    </source>
</evidence>
<dbReference type="RefSeq" id="WP_345113382.1">
    <property type="nucleotide sequence ID" value="NZ_BAABDH010000039.1"/>
</dbReference>
<name>A0ABP7N5M4_9BACT</name>
<dbReference type="Pfam" id="PF13231">
    <property type="entry name" value="PMT_2"/>
    <property type="match status" value="1"/>
</dbReference>
<feature type="transmembrane region" description="Helical" evidence="8">
    <location>
        <begin position="357"/>
        <end position="378"/>
    </location>
</feature>